<keyword evidence="2" id="KW-1185">Reference proteome</keyword>
<reference evidence="1 2" key="1">
    <citation type="submission" date="2017-07" db="EMBL/GenBank/DDBJ databases">
        <title>Draft whole genome sequences of clinical Proprionibacteriaceae strains.</title>
        <authorList>
            <person name="Bernier A.-M."/>
            <person name="Bernard K."/>
            <person name="Domingo M.-C."/>
        </authorList>
    </citation>
    <scope>NUCLEOTIDE SEQUENCE [LARGE SCALE GENOMIC DNA]</scope>
    <source>
        <strain evidence="1 2">NML 150081</strain>
    </source>
</reference>
<organism evidence="1 2">
    <name type="scientific">Parenemella sanctibonifatiensis</name>
    <dbReference type="NCBI Taxonomy" id="2016505"/>
    <lineage>
        <taxon>Bacteria</taxon>
        <taxon>Bacillati</taxon>
        <taxon>Actinomycetota</taxon>
        <taxon>Actinomycetes</taxon>
        <taxon>Propionibacteriales</taxon>
        <taxon>Propionibacteriaceae</taxon>
        <taxon>Parenemella</taxon>
    </lineage>
</organism>
<accession>A0A255ES85</accession>
<dbReference type="AlphaFoldDB" id="A0A255ES85"/>
<sequence length="153" mass="17236">MVVARMIDPYRVIPIAATPGFVWRHLAKVIGDSRDLGEGDAPWRGLHARVAEIRDAVDAQDPRTYGELPSYTDDTTVMLVLRRDQWLFLVELMQGWMPVTAELEASNRTAEGQELIKAYLDDTALIRDAVAESDRQAQAIVDEHADSTVEWML</sequence>
<dbReference type="Proteomes" id="UP000216300">
    <property type="component" value="Unassembled WGS sequence"/>
</dbReference>
<comment type="caution">
    <text evidence="1">The sequence shown here is derived from an EMBL/GenBank/DDBJ whole genome shotgun (WGS) entry which is preliminary data.</text>
</comment>
<evidence type="ECO:0000313" key="1">
    <source>
        <dbReference type="EMBL" id="OYN90983.1"/>
    </source>
</evidence>
<gene>
    <name evidence="1" type="ORF">CGZ91_05765</name>
</gene>
<dbReference type="EMBL" id="NMVJ01000006">
    <property type="protein sequence ID" value="OYN90983.1"/>
    <property type="molecule type" value="Genomic_DNA"/>
</dbReference>
<name>A0A255ES85_9ACTN</name>
<proteinExistence type="predicted"/>
<evidence type="ECO:0000313" key="2">
    <source>
        <dbReference type="Proteomes" id="UP000216300"/>
    </source>
</evidence>
<protein>
    <submittedName>
        <fullName evidence="1">Uncharacterized protein</fullName>
    </submittedName>
</protein>